<evidence type="ECO:0000256" key="2">
    <source>
        <dbReference type="ARBA" id="ARBA00009025"/>
    </source>
</evidence>
<dbReference type="GO" id="GO:0015990">
    <property type="term" value="P:electron transport coupled proton transport"/>
    <property type="evidence" value="ECO:0007669"/>
    <property type="project" value="TreeGrafter"/>
</dbReference>
<dbReference type="InterPro" id="IPR010227">
    <property type="entry name" value="NADH_Q_OxRdtase_chainM/4"/>
</dbReference>
<organism evidence="19">
    <name type="scientific">Gallus lafayettii</name>
    <name type="common">Sri Lanka junglefowl</name>
    <dbReference type="NCBI Taxonomy" id="9032"/>
    <lineage>
        <taxon>Eukaryota</taxon>
        <taxon>Metazoa</taxon>
        <taxon>Chordata</taxon>
        <taxon>Craniata</taxon>
        <taxon>Vertebrata</taxon>
        <taxon>Euteleostomi</taxon>
        <taxon>Archelosauria</taxon>
        <taxon>Archosauria</taxon>
        <taxon>Dinosauria</taxon>
        <taxon>Saurischia</taxon>
        <taxon>Theropoda</taxon>
        <taxon>Coelurosauria</taxon>
        <taxon>Aves</taxon>
        <taxon>Neognathae</taxon>
        <taxon>Galloanserae</taxon>
        <taxon>Galliformes</taxon>
        <taxon>Phasianidae</taxon>
        <taxon>Phasianinae</taxon>
        <taxon>Gallus</taxon>
    </lineage>
</organism>
<dbReference type="GO" id="GO:0048039">
    <property type="term" value="F:ubiquinone binding"/>
    <property type="evidence" value="ECO:0007669"/>
    <property type="project" value="TreeGrafter"/>
</dbReference>
<dbReference type="GeneID" id="3562095"/>
<evidence type="ECO:0000256" key="1">
    <source>
        <dbReference type="ARBA" id="ARBA00004225"/>
    </source>
</evidence>
<evidence type="ECO:0000256" key="12">
    <source>
        <dbReference type="ARBA" id="ARBA00023075"/>
    </source>
</evidence>
<gene>
    <name evidence="19" type="primary">ND4</name>
</gene>
<evidence type="ECO:0000256" key="10">
    <source>
        <dbReference type="ARBA" id="ARBA00022989"/>
    </source>
</evidence>
<evidence type="ECO:0000259" key="18">
    <source>
        <dbReference type="Pfam" id="PF01059"/>
    </source>
</evidence>
<reference evidence="19" key="1">
    <citation type="journal article" date="2005" name="Anim. Genet.">
        <title>Molecular evidence for hybridization of species in the genus Gallus except for Gallus varius.</title>
        <authorList>
            <person name="Nishibori M."/>
            <person name="Shimogiri T."/>
            <person name="Hayashi T."/>
            <person name="Yasue H."/>
        </authorList>
    </citation>
    <scope>NUCLEOTIDE SEQUENCE</scope>
    <source>
        <tissue evidence="19">Whole blood</tissue>
    </source>
</reference>
<evidence type="ECO:0000256" key="11">
    <source>
        <dbReference type="ARBA" id="ARBA00023027"/>
    </source>
</evidence>
<comment type="catalytic activity">
    <reaction evidence="15 16">
        <text>a ubiquinone + NADH + 5 H(+)(in) = a ubiquinol + NAD(+) + 4 H(+)(out)</text>
        <dbReference type="Rhea" id="RHEA:29091"/>
        <dbReference type="Rhea" id="RHEA-COMP:9565"/>
        <dbReference type="Rhea" id="RHEA-COMP:9566"/>
        <dbReference type="ChEBI" id="CHEBI:15378"/>
        <dbReference type="ChEBI" id="CHEBI:16389"/>
        <dbReference type="ChEBI" id="CHEBI:17976"/>
        <dbReference type="ChEBI" id="CHEBI:57540"/>
        <dbReference type="ChEBI" id="CHEBI:57945"/>
        <dbReference type="EC" id="7.1.1.2"/>
    </reaction>
</comment>
<feature type="transmembrane region" description="Helical" evidence="16">
    <location>
        <begin position="145"/>
        <end position="167"/>
    </location>
</feature>
<keyword evidence="14 16" id="KW-0472">Membrane</keyword>
<feature type="domain" description="NADH:quinone oxidoreductase/Mrp antiporter transmembrane" evidence="17">
    <location>
        <begin position="112"/>
        <end position="402"/>
    </location>
</feature>
<evidence type="ECO:0000256" key="9">
    <source>
        <dbReference type="ARBA" id="ARBA00022982"/>
    </source>
</evidence>
<dbReference type="GO" id="GO:0003954">
    <property type="term" value="F:NADH dehydrogenase activity"/>
    <property type="evidence" value="ECO:0007669"/>
    <property type="project" value="TreeGrafter"/>
</dbReference>
<sequence>MLKIILPTIMLLPTALLSPAKFMWTNTTMYSLLIASISLHWLTPSYYPMKTLTLWTGMDQISTPLLVLSCWFLPLMIMASQGHLQHEPHERKRMFISTLIIIQPFIILAFSATELMLFYISFEATLIPTLILITRWGNQPERLSAGIYLLFYTLISSLPLLISILYLHTKTGTLHLSIIKLTHPYLPASWTSLLSSLALLMAFMVKAPLYGLHLWLPKAHVEAPIAGSMLLAALLLKLGGYGIMRVTLLMEPVSNFLHYPFLTLALWGALMTSSICLRQTDLKSLIAYSSVSHMGLVIAASMIQTQWSFSGAMILMISHGLTSSLLFWLANTNYERTHSRILILTRGLQPLLPLMSVWWLLANLTNMALPPTTNLMAELAIMVALFNWSSPTIILTGAATLLTASYTLYMLLSTQRGILPSHITTAPNSNTREHLLMALHIIPMLTLILKPELISGAPL</sequence>
<evidence type="ECO:0000256" key="8">
    <source>
        <dbReference type="ARBA" id="ARBA00022967"/>
    </source>
</evidence>
<dbReference type="EC" id="7.1.1.2" evidence="3 16"/>
<dbReference type="PRINTS" id="PR01437">
    <property type="entry name" value="NUOXDRDTASE4"/>
</dbReference>
<dbReference type="RefSeq" id="YP_272107.1">
    <property type="nucleotide sequence ID" value="NC_007239.1"/>
</dbReference>
<dbReference type="GO" id="GO:0042773">
    <property type="term" value="P:ATP synthesis coupled electron transport"/>
    <property type="evidence" value="ECO:0007669"/>
    <property type="project" value="InterPro"/>
</dbReference>
<comment type="subcellular location">
    <subcellularLocation>
        <location evidence="1 16">Mitochondrion membrane</location>
        <topology evidence="1 16">Multi-pass membrane protein</topology>
    </subcellularLocation>
</comment>
<dbReference type="GO" id="GO:0008137">
    <property type="term" value="F:NADH dehydrogenase (ubiquinone) activity"/>
    <property type="evidence" value="ECO:0007669"/>
    <property type="project" value="UniProtKB-UniRule"/>
</dbReference>
<dbReference type="InterPro" id="IPR001750">
    <property type="entry name" value="ND/Mrp_TM"/>
</dbReference>
<feature type="transmembrane region" description="Helical" evidence="16">
    <location>
        <begin position="21"/>
        <end position="41"/>
    </location>
</feature>
<evidence type="ECO:0000256" key="7">
    <source>
        <dbReference type="ARBA" id="ARBA00022692"/>
    </source>
</evidence>
<feature type="transmembrane region" description="Helical" evidence="16">
    <location>
        <begin position="309"/>
        <end position="330"/>
    </location>
</feature>
<dbReference type="Pfam" id="PF01059">
    <property type="entry name" value="Oxidored_q5_N"/>
    <property type="match status" value="1"/>
</dbReference>
<geneLocation type="mitochondrion" evidence="19"/>
<feature type="transmembrane region" description="Helical" evidence="16">
    <location>
        <begin position="225"/>
        <end position="244"/>
    </location>
</feature>
<feature type="domain" description="NADH:ubiquinone oxidoreductase chain 4 N-terminal" evidence="18">
    <location>
        <begin position="1"/>
        <end position="109"/>
    </location>
</feature>
<dbReference type="PANTHER" id="PTHR43507:SF20">
    <property type="entry name" value="NADH-UBIQUINONE OXIDOREDUCTASE CHAIN 4"/>
    <property type="match status" value="1"/>
</dbReference>
<accession>Q4GWK1</accession>
<evidence type="ECO:0000313" key="19">
    <source>
        <dbReference type="EMBL" id="BAE16113.1"/>
    </source>
</evidence>
<evidence type="ECO:0000256" key="6">
    <source>
        <dbReference type="ARBA" id="ARBA00022660"/>
    </source>
</evidence>
<feature type="transmembrane region" description="Helical" evidence="16">
    <location>
        <begin position="61"/>
        <end position="82"/>
    </location>
</feature>
<keyword evidence="5 16" id="KW-0813">Transport</keyword>
<feature type="transmembrane region" description="Helical" evidence="16">
    <location>
        <begin position="256"/>
        <end position="277"/>
    </location>
</feature>
<dbReference type="AlphaFoldDB" id="Q4GWK1"/>
<evidence type="ECO:0000256" key="14">
    <source>
        <dbReference type="ARBA" id="ARBA00023136"/>
    </source>
</evidence>
<feature type="transmembrane region" description="Helical" evidence="16">
    <location>
        <begin position="351"/>
        <end position="369"/>
    </location>
</feature>
<evidence type="ECO:0000256" key="15">
    <source>
        <dbReference type="ARBA" id="ARBA00049551"/>
    </source>
</evidence>
<name>Q4GWK1_GALLA</name>
<keyword evidence="9 16" id="KW-0249">Electron transport</keyword>
<dbReference type="CTD" id="4538"/>
<evidence type="ECO:0000259" key="17">
    <source>
        <dbReference type="Pfam" id="PF00361"/>
    </source>
</evidence>
<keyword evidence="10 16" id="KW-1133">Transmembrane helix</keyword>
<keyword evidence="6 16" id="KW-0679">Respiratory chain</keyword>
<dbReference type="EMBL" id="AP003325">
    <property type="protein sequence ID" value="BAE16113.1"/>
    <property type="molecule type" value="Genomic_DNA"/>
</dbReference>
<protein>
    <recommendedName>
        <fullName evidence="4 16">NADH-ubiquinone oxidoreductase chain 4</fullName>
        <ecNumber evidence="3 16">7.1.1.2</ecNumber>
    </recommendedName>
</protein>
<feature type="transmembrane region" description="Helical" evidence="16">
    <location>
        <begin position="187"/>
        <end position="205"/>
    </location>
</feature>
<evidence type="ECO:0000256" key="3">
    <source>
        <dbReference type="ARBA" id="ARBA00012944"/>
    </source>
</evidence>
<feature type="transmembrane region" description="Helical" evidence="16">
    <location>
        <begin position="284"/>
        <end position="303"/>
    </location>
</feature>
<keyword evidence="7 16" id="KW-0812">Transmembrane</keyword>
<evidence type="ECO:0000256" key="13">
    <source>
        <dbReference type="ARBA" id="ARBA00023128"/>
    </source>
</evidence>
<evidence type="ECO:0000256" key="16">
    <source>
        <dbReference type="RuleBase" id="RU003297"/>
    </source>
</evidence>
<keyword evidence="13 16" id="KW-0496">Mitochondrion</keyword>
<feature type="transmembrane region" description="Helical" evidence="16">
    <location>
        <begin position="389"/>
        <end position="412"/>
    </location>
</feature>
<keyword evidence="8" id="KW-1278">Translocase</keyword>
<dbReference type="NCBIfam" id="TIGR01972">
    <property type="entry name" value="NDH_I_M"/>
    <property type="match status" value="1"/>
</dbReference>
<evidence type="ECO:0000256" key="4">
    <source>
        <dbReference type="ARBA" id="ARBA00021006"/>
    </source>
</evidence>
<dbReference type="GO" id="GO:0031966">
    <property type="term" value="C:mitochondrial membrane"/>
    <property type="evidence" value="ECO:0007669"/>
    <property type="project" value="UniProtKB-SubCell"/>
</dbReference>
<evidence type="ECO:0000256" key="5">
    <source>
        <dbReference type="ARBA" id="ARBA00022448"/>
    </source>
</evidence>
<dbReference type="InterPro" id="IPR003918">
    <property type="entry name" value="NADH_UbQ_OxRdtase"/>
</dbReference>
<dbReference type="Pfam" id="PF00361">
    <property type="entry name" value="Proton_antipo_M"/>
    <property type="match status" value="1"/>
</dbReference>
<comment type="function">
    <text evidence="16">Core subunit of the mitochondrial membrane respiratory chain NADH dehydrogenase (Complex I) which catalyzes electron transfer from NADH through the respiratory chain, using ubiquinone as an electron acceptor. Essential for the catalytic activity and assembly of complex I.</text>
</comment>
<proteinExistence type="inferred from homology"/>
<keyword evidence="12 16" id="KW-0830">Ubiquinone</keyword>
<dbReference type="PANTHER" id="PTHR43507">
    <property type="entry name" value="NADH-UBIQUINONE OXIDOREDUCTASE CHAIN 4"/>
    <property type="match status" value="1"/>
</dbReference>
<dbReference type="InterPro" id="IPR000260">
    <property type="entry name" value="NADH4_N"/>
</dbReference>
<keyword evidence="11 16" id="KW-0520">NAD</keyword>
<comment type="similarity">
    <text evidence="2 16">Belongs to the complex I subunit 4 family.</text>
</comment>